<dbReference type="GO" id="GO:0055085">
    <property type="term" value="P:transmembrane transport"/>
    <property type="evidence" value="ECO:0007669"/>
    <property type="project" value="InterPro"/>
</dbReference>
<dbReference type="Gene3D" id="1.10.3720.10">
    <property type="entry name" value="MetI-like"/>
    <property type="match status" value="1"/>
</dbReference>
<keyword evidence="2 7" id="KW-0813">Transport</keyword>
<feature type="transmembrane region" description="Helical" evidence="7">
    <location>
        <begin position="77"/>
        <end position="95"/>
    </location>
</feature>
<feature type="transmembrane region" description="Helical" evidence="7">
    <location>
        <begin position="107"/>
        <end position="128"/>
    </location>
</feature>
<dbReference type="PANTHER" id="PTHR30193:SF37">
    <property type="entry name" value="INNER MEMBRANE ABC TRANSPORTER PERMEASE PROTEIN YCJO"/>
    <property type="match status" value="1"/>
</dbReference>
<dbReference type="PROSITE" id="PS50928">
    <property type="entry name" value="ABC_TM1"/>
    <property type="match status" value="1"/>
</dbReference>
<dbReference type="PANTHER" id="PTHR30193">
    <property type="entry name" value="ABC TRANSPORTER PERMEASE PROTEIN"/>
    <property type="match status" value="1"/>
</dbReference>
<evidence type="ECO:0000256" key="7">
    <source>
        <dbReference type="RuleBase" id="RU363032"/>
    </source>
</evidence>
<sequence>MRKNKLNPMKIAPYLFIAPAILYLLIVTIIPAIMALPISFTDWSALSTKMSFVGFENYKRLLHDAEFKRSLLIMSKFFLFVPLNMFFGLMLALLLNSKIRGMVVFRVIFYSPVITSTVAAAILFDWFYQPSFGLFNSILAVFGIKGIGWINDAKTAISSVMIFKVWKGAGAAMLIYLAGLQDVAEEIKEAASIDGATPWQKFKYITLPLLRPAHIYLLITGIIGVFMIFQETYMLQGPLKSTNTVVNYIYDKGFMSSEMGYASAMSFVLFIAVLIITIIQYKVLKLDLS</sequence>
<keyword evidence="3" id="KW-1003">Cell membrane</keyword>
<dbReference type="AlphaFoldDB" id="A0A1M6GSA5"/>
<feature type="transmembrane region" description="Helical" evidence="7">
    <location>
        <begin position="134"/>
        <end position="151"/>
    </location>
</feature>
<comment type="subcellular location">
    <subcellularLocation>
        <location evidence="1 7">Cell membrane</location>
        <topology evidence="1 7">Multi-pass membrane protein</topology>
    </subcellularLocation>
</comment>
<dbReference type="InterPro" id="IPR035906">
    <property type="entry name" value="MetI-like_sf"/>
</dbReference>
<dbReference type="SUPFAM" id="SSF161098">
    <property type="entry name" value="MetI-like"/>
    <property type="match status" value="1"/>
</dbReference>
<feature type="domain" description="ABC transmembrane type-1" evidence="8">
    <location>
        <begin position="70"/>
        <end position="280"/>
    </location>
</feature>
<dbReference type="InterPro" id="IPR000515">
    <property type="entry name" value="MetI-like"/>
</dbReference>
<accession>A0A1M6GSA5</accession>
<protein>
    <submittedName>
        <fullName evidence="9">Carbohydrate ABC transporter membrane protein 1, CUT1 family</fullName>
    </submittedName>
</protein>
<dbReference type="GO" id="GO:0005886">
    <property type="term" value="C:plasma membrane"/>
    <property type="evidence" value="ECO:0007669"/>
    <property type="project" value="UniProtKB-SubCell"/>
</dbReference>
<name>A0A1M6GSA5_9CLOT</name>
<dbReference type="OrthoDB" id="9809173at2"/>
<feature type="transmembrane region" description="Helical" evidence="7">
    <location>
        <begin position="259"/>
        <end position="279"/>
    </location>
</feature>
<dbReference type="RefSeq" id="WP_083599845.1">
    <property type="nucleotide sequence ID" value="NZ_FQZO01000003.1"/>
</dbReference>
<dbReference type="Pfam" id="PF00528">
    <property type="entry name" value="BPD_transp_1"/>
    <property type="match status" value="1"/>
</dbReference>
<dbReference type="STRING" id="1121298.SAMN05444401_2223"/>
<evidence type="ECO:0000256" key="3">
    <source>
        <dbReference type="ARBA" id="ARBA00022475"/>
    </source>
</evidence>
<feature type="transmembrane region" description="Helical" evidence="7">
    <location>
        <begin position="12"/>
        <end position="40"/>
    </location>
</feature>
<evidence type="ECO:0000259" key="8">
    <source>
        <dbReference type="PROSITE" id="PS50928"/>
    </source>
</evidence>
<feature type="transmembrane region" description="Helical" evidence="7">
    <location>
        <begin position="209"/>
        <end position="229"/>
    </location>
</feature>
<keyword evidence="5 7" id="KW-1133">Transmembrane helix</keyword>
<keyword evidence="4 7" id="KW-0812">Transmembrane</keyword>
<dbReference type="InterPro" id="IPR051393">
    <property type="entry name" value="ABC_transporter_permease"/>
</dbReference>
<proteinExistence type="inferred from homology"/>
<dbReference type="CDD" id="cd06261">
    <property type="entry name" value="TM_PBP2"/>
    <property type="match status" value="1"/>
</dbReference>
<evidence type="ECO:0000313" key="10">
    <source>
        <dbReference type="Proteomes" id="UP000184080"/>
    </source>
</evidence>
<evidence type="ECO:0000313" key="9">
    <source>
        <dbReference type="EMBL" id="SHJ12787.1"/>
    </source>
</evidence>
<keyword evidence="10" id="KW-1185">Reference proteome</keyword>
<reference evidence="9 10" key="1">
    <citation type="submission" date="2016-11" db="EMBL/GenBank/DDBJ databases">
        <authorList>
            <person name="Jaros S."/>
            <person name="Januszkiewicz K."/>
            <person name="Wedrychowicz H."/>
        </authorList>
    </citation>
    <scope>NUCLEOTIDE SEQUENCE [LARGE SCALE GENOMIC DNA]</scope>
    <source>
        <strain evidence="9 10">DSM 21864</strain>
    </source>
</reference>
<organism evidence="9 10">
    <name type="scientific">Clostridium amylolyticum</name>
    <dbReference type="NCBI Taxonomy" id="1121298"/>
    <lineage>
        <taxon>Bacteria</taxon>
        <taxon>Bacillati</taxon>
        <taxon>Bacillota</taxon>
        <taxon>Clostridia</taxon>
        <taxon>Eubacteriales</taxon>
        <taxon>Clostridiaceae</taxon>
        <taxon>Clostridium</taxon>
    </lineage>
</organism>
<evidence type="ECO:0000256" key="5">
    <source>
        <dbReference type="ARBA" id="ARBA00022989"/>
    </source>
</evidence>
<evidence type="ECO:0000256" key="1">
    <source>
        <dbReference type="ARBA" id="ARBA00004651"/>
    </source>
</evidence>
<keyword evidence="6 7" id="KW-0472">Membrane</keyword>
<comment type="similarity">
    <text evidence="7">Belongs to the binding-protein-dependent transport system permease family.</text>
</comment>
<dbReference type="Proteomes" id="UP000184080">
    <property type="component" value="Unassembled WGS sequence"/>
</dbReference>
<evidence type="ECO:0000256" key="6">
    <source>
        <dbReference type="ARBA" id="ARBA00023136"/>
    </source>
</evidence>
<gene>
    <name evidence="9" type="ORF">SAMN05444401_2223</name>
</gene>
<evidence type="ECO:0000256" key="4">
    <source>
        <dbReference type="ARBA" id="ARBA00022692"/>
    </source>
</evidence>
<evidence type="ECO:0000256" key="2">
    <source>
        <dbReference type="ARBA" id="ARBA00022448"/>
    </source>
</evidence>
<dbReference type="EMBL" id="FQZO01000003">
    <property type="protein sequence ID" value="SHJ12787.1"/>
    <property type="molecule type" value="Genomic_DNA"/>
</dbReference>